<dbReference type="Proteomes" id="UP001060771">
    <property type="component" value="Chromosome"/>
</dbReference>
<reference evidence="2" key="1">
    <citation type="submission" date="2022-09" db="EMBL/GenBank/DDBJ databases">
        <title>Complete genome sequence of Vulcanisaeta souniana.</title>
        <authorList>
            <person name="Kato S."/>
            <person name="Itoh T."/>
            <person name="Ohkuma M."/>
        </authorList>
    </citation>
    <scope>NUCLEOTIDE SEQUENCE [LARGE SCALE GENOMIC DNA]</scope>
    <source>
        <strain evidence="2">JCM 11219</strain>
    </source>
</reference>
<dbReference type="EMBL" id="AP026830">
    <property type="protein sequence ID" value="BDR91266.1"/>
    <property type="molecule type" value="Genomic_DNA"/>
</dbReference>
<evidence type="ECO:0000313" key="2">
    <source>
        <dbReference type="Proteomes" id="UP001060771"/>
    </source>
</evidence>
<organism evidence="1 2">
    <name type="scientific">Vulcanisaeta souniana JCM 11219</name>
    <dbReference type="NCBI Taxonomy" id="1293586"/>
    <lineage>
        <taxon>Archaea</taxon>
        <taxon>Thermoproteota</taxon>
        <taxon>Thermoprotei</taxon>
        <taxon>Thermoproteales</taxon>
        <taxon>Thermoproteaceae</taxon>
        <taxon>Vulcanisaeta</taxon>
    </lineage>
</organism>
<proteinExistence type="predicted"/>
<name>A0ABN6SMW0_9CREN</name>
<evidence type="ECO:0000313" key="1">
    <source>
        <dbReference type="EMBL" id="BDR91266.1"/>
    </source>
</evidence>
<sequence>MRKLAEAKDEKKQEIIEALKHLTFTKGAAAVNPALDQ</sequence>
<gene>
    <name evidence="1" type="ORF">Vsou_03590</name>
</gene>
<accession>A0ABN6SMW0</accession>
<keyword evidence="2" id="KW-1185">Reference proteome</keyword>
<protein>
    <submittedName>
        <fullName evidence="1">Uncharacterized protein</fullName>
    </submittedName>
</protein>